<evidence type="ECO:0000313" key="2">
    <source>
        <dbReference type="EMBL" id="QYO78509.1"/>
    </source>
</evidence>
<evidence type="ECO:0000313" key="3">
    <source>
        <dbReference type="Proteomes" id="UP000825799"/>
    </source>
</evidence>
<name>A0ABX8WHZ7_9HYPH</name>
<evidence type="ECO:0000259" key="1">
    <source>
        <dbReference type="PROSITE" id="PS51186"/>
    </source>
</evidence>
<dbReference type="InterPro" id="IPR000182">
    <property type="entry name" value="GNAT_dom"/>
</dbReference>
<dbReference type="InterPro" id="IPR051531">
    <property type="entry name" value="N-acetyltransferase"/>
</dbReference>
<dbReference type="InterPro" id="IPR016181">
    <property type="entry name" value="Acyl_CoA_acyltransferase"/>
</dbReference>
<accession>A0ABX8WHZ7</accession>
<reference evidence="2 3" key="1">
    <citation type="submission" date="2021-08" db="EMBL/GenBank/DDBJ databases">
        <title>Devosia salina sp. nov., isolated from the South China Sea sediment.</title>
        <authorList>
            <person name="Zhou Z."/>
        </authorList>
    </citation>
    <scope>NUCLEOTIDE SEQUENCE [LARGE SCALE GENOMIC DNA]</scope>
    <source>
        <strain evidence="2 3">SCS-3</strain>
    </source>
</reference>
<dbReference type="SUPFAM" id="SSF55729">
    <property type="entry name" value="Acyl-CoA N-acyltransferases (Nat)"/>
    <property type="match status" value="1"/>
</dbReference>
<organism evidence="2 3">
    <name type="scientific">Devosia salina</name>
    <dbReference type="NCBI Taxonomy" id="2860336"/>
    <lineage>
        <taxon>Bacteria</taxon>
        <taxon>Pseudomonadati</taxon>
        <taxon>Pseudomonadota</taxon>
        <taxon>Alphaproteobacteria</taxon>
        <taxon>Hyphomicrobiales</taxon>
        <taxon>Devosiaceae</taxon>
        <taxon>Devosia</taxon>
    </lineage>
</organism>
<proteinExistence type="predicted"/>
<dbReference type="EMBL" id="CP080590">
    <property type="protein sequence ID" value="QYO78509.1"/>
    <property type="molecule type" value="Genomic_DNA"/>
</dbReference>
<feature type="domain" description="N-acetyltransferase" evidence="1">
    <location>
        <begin position="9"/>
        <end position="165"/>
    </location>
</feature>
<dbReference type="Proteomes" id="UP000825799">
    <property type="component" value="Chromosome"/>
</dbReference>
<dbReference type="PANTHER" id="PTHR43792">
    <property type="entry name" value="GNAT FAMILY, PUTATIVE (AFU_ORTHOLOGUE AFUA_3G00765)-RELATED-RELATED"/>
    <property type="match status" value="1"/>
</dbReference>
<dbReference type="PROSITE" id="PS51186">
    <property type="entry name" value="GNAT"/>
    <property type="match status" value="1"/>
</dbReference>
<dbReference type="Gene3D" id="3.40.630.30">
    <property type="match status" value="1"/>
</dbReference>
<gene>
    <name evidence="2" type="ORF">K1X15_08205</name>
</gene>
<dbReference type="Pfam" id="PF13302">
    <property type="entry name" value="Acetyltransf_3"/>
    <property type="match status" value="1"/>
</dbReference>
<protein>
    <submittedName>
        <fullName evidence="2">GNAT family N-acetyltransferase</fullName>
    </submittedName>
</protein>
<keyword evidence="3" id="KW-1185">Reference proteome</keyword>
<dbReference type="PANTHER" id="PTHR43792:SF1">
    <property type="entry name" value="N-ACETYLTRANSFERASE DOMAIN-CONTAINING PROTEIN"/>
    <property type="match status" value="1"/>
</dbReference>
<sequence>MMEILTERLLLRRPHMDDLDAMFEIMSNPSAMRYWSTLPHASKDVTGPWLERMIARTEAGGEDLIIEHEGRVIGDVGAGRLPDFGFIIHPDYWGRGFATEASLACIAHIFGNTAATELRADVDPRNVASLRVLARLGFVETGRAERTFLLGDEWCDSIYLTLPRPD</sequence>